<reference evidence="3" key="2">
    <citation type="submission" date="2025-08" db="UniProtKB">
        <authorList>
            <consortium name="RefSeq"/>
        </authorList>
    </citation>
    <scope>IDENTIFICATION</scope>
    <source>
        <tissue evidence="3">Leaf</tissue>
    </source>
</reference>
<accession>A0ABM0WJ62</accession>
<sequence>MVGFHLTVADRQKFLFHNLKSEEAERRLPEQQKVCSDDLATHFEETLLLKLPENYQSVLNQSLISEVDDMVPLPLLNTFVVCRSNNFVSLSSLYELEGEIPETVEMERGDLYKIVKGAFESGQIDLI</sequence>
<protein>
    <submittedName>
        <fullName evidence="3">Uncharacterized protein LOC104751561</fullName>
    </submittedName>
</protein>
<dbReference type="Gene3D" id="1.20.58.1030">
    <property type="match status" value="1"/>
</dbReference>
<evidence type="ECO:0000313" key="2">
    <source>
        <dbReference type="Proteomes" id="UP000694864"/>
    </source>
</evidence>
<keyword evidence="2" id="KW-1185">Reference proteome</keyword>
<reference evidence="2" key="1">
    <citation type="journal article" date="2014" name="Nat. Commun.">
        <title>The emerging biofuel crop Camelina sativa retains a highly undifferentiated hexaploid genome structure.</title>
        <authorList>
            <person name="Kagale S."/>
            <person name="Koh C."/>
            <person name="Nixon J."/>
            <person name="Bollina V."/>
            <person name="Clarke W.E."/>
            <person name="Tuteja R."/>
            <person name="Spillane C."/>
            <person name="Robinson S.J."/>
            <person name="Links M.G."/>
            <person name="Clarke C."/>
            <person name="Higgins E.E."/>
            <person name="Huebert T."/>
            <person name="Sharpe A.G."/>
            <person name="Parkin I.A."/>
        </authorList>
    </citation>
    <scope>NUCLEOTIDE SEQUENCE [LARGE SCALE GENOMIC DNA]</scope>
    <source>
        <strain evidence="2">cv. DH55</strain>
    </source>
</reference>
<evidence type="ECO:0000259" key="1">
    <source>
        <dbReference type="Pfam" id="PF16922"/>
    </source>
</evidence>
<gene>
    <name evidence="3" type="primary">LOC104751561</name>
</gene>
<dbReference type="InterPro" id="IPR031633">
    <property type="entry name" value="SLD5_C"/>
</dbReference>
<evidence type="ECO:0000313" key="3">
    <source>
        <dbReference type="RefSeq" id="XP_010471822.1"/>
    </source>
</evidence>
<proteinExistence type="predicted"/>
<dbReference type="Pfam" id="PF16922">
    <property type="entry name" value="SLD5_C"/>
    <property type="match status" value="1"/>
</dbReference>
<organism evidence="2 3">
    <name type="scientific">Camelina sativa</name>
    <name type="common">False flax</name>
    <name type="synonym">Myagrum sativum</name>
    <dbReference type="NCBI Taxonomy" id="90675"/>
    <lineage>
        <taxon>Eukaryota</taxon>
        <taxon>Viridiplantae</taxon>
        <taxon>Streptophyta</taxon>
        <taxon>Embryophyta</taxon>
        <taxon>Tracheophyta</taxon>
        <taxon>Spermatophyta</taxon>
        <taxon>Magnoliopsida</taxon>
        <taxon>eudicotyledons</taxon>
        <taxon>Gunneridae</taxon>
        <taxon>Pentapetalae</taxon>
        <taxon>rosids</taxon>
        <taxon>malvids</taxon>
        <taxon>Brassicales</taxon>
        <taxon>Brassicaceae</taxon>
        <taxon>Camelineae</taxon>
        <taxon>Camelina</taxon>
    </lineage>
</organism>
<dbReference type="RefSeq" id="XP_010471822.1">
    <property type="nucleotide sequence ID" value="XM_010473520.2"/>
</dbReference>
<name>A0ABM0WJ62_CAMSA</name>
<dbReference type="GeneID" id="104751561"/>
<feature type="domain" description="DNA replication complex GINS protein SLD5 C-terminal" evidence="1">
    <location>
        <begin position="74"/>
        <end position="127"/>
    </location>
</feature>
<dbReference type="Proteomes" id="UP000694864">
    <property type="component" value="Chromosome 2"/>
</dbReference>